<dbReference type="InterPro" id="IPR023393">
    <property type="entry name" value="START-like_dom_sf"/>
</dbReference>
<gene>
    <name evidence="3" type="ORF">IRI77_27860</name>
</gene>
<dbReference type="EMBL" id="CP063849">
    <property type="protein sequence ID" value="QOY86585.1"/>
    <property type="molecule type" value="Genomic_DNA"/>
</dbReference>
<organism evidence="3 4">
    <name type="scientific">Paludibaculum fermentans</name>
    <dbReference type="NCBI Taxonomy" id="1473598"/>
    <lineage>
        <taxon>Bacteria</taxon>
        <taxon>Pseudomonadati</taxon>
        <taxon>Acidobacteriota</taxon>
        <taxon>Terriglobia</taxon>
        <taxon>Bryobacterales</taxon>
        <taxon>Bryobacteraceae</taxon>
        <taxon>Paludibaculum</taxon>
    </lineage>
</organism>
<protein>
    <submittedName>
        <fullName evidence="3">SRPBCC family protein</fullName>
    </submittedName>
</protein>
<comment type="similarity">
    <text evidence="1">Belongs to the AHA1 family.</text>
</comment>
<dbReference type="Proteomes" id="UP000593892">
    <property type="component" value="Chromosome"/>
</dbReference>
<evidence type="ECO:0000259" key="2">
    <source>
        <dbReference type="Pfam" id="PF08327"/>
    </source>
</evidence>
<dbReference type="Gene3D" id="3.30.530.20">
    <property type="match status" value="1"/>
</dbReference>
<evidence type="ECO:0000313" key="3">
    <source>
        <dbReference type="EMBL" id="QOY86585.1"/>
    </source>
</evidence>
<evidence type="ECO:0000313" key="4">
    <source>
        <dbReference type="Proteomes" id="UP000593892"/>
    </source>
</evidence>
<dbReference type="RefSeq" id="WP_194448254.1">
    <property type="nucleotide sequence ID" value="NZ_CP063849.1"/>
</dbReference>
<reference evidence="3 4" key="1">
    <citation type="submission" date="2020-10" db="EMBL/GenBank/DDBJ databases">
        <title>Complete genome sequence of Paludibaculum fermentans P105T, a facultatively anaerobic acidobacterium capable of dissimilatory Fe(III) reduction.</title>
        <authorList>
            <person name="Dedysh S.N."/>
            <person name="Beletsky A.V."/>
            <person name="Kulichevskaya I.S."/>
            <person name="Mardanov A.V."/>
            <person name="Ravin N.V."/>
        </authorList>
    </citation>
    <scope>NUCLEOTIDE SEQUENCE [LARGE SCALE GENOMIC DNA]</scope>
    <source>
        <strain evidence="3 4">P105</strain>
    </source>
</reference>
<dbReference type="Pfam" id="PF08327">
    <property type="entry name" value="AHSA1"/>
    <property type="match status" value="1"/>
</dbReference>
<accession>A0A7S7NN00</accession>
<proteinExistence type="inferred from homology"/>
<sequence length="189" mass="21129">MNDRVQYTPGPASGARVEKDGEKWTLVLVRELRHSPERVWQALTEPAHLREWAPFDADGSMGTAGSTVKLTTVGAPKPMVSETRVTRAEAPRLLEYSWGGQDIRWQLEAQGEGTRLTLWHNIDRRFIAWGAAGWHLCFDVLDRLLAGDPMGRTVGPDAMKFEGWQRLTTEYAQQFGVESPGWPSAAPKS</sequence>
<dbReference type="KEGG" id="pfer:IRI77_27860"/>
<dbReference type="SUPFAM" id="SSF55961">
    <property type="entry name" value="Bet v1-like"/>
    <property type="match status" value="1"/>
</dbReference>
<dbReference type="AlphaFoldDB" id="A0A7S7NN00"/>
<dbReference type="InterPro" id="IPR013538">
    <property type="entry name" value="ASHA1/2-like_C"/>
</dbReference>
<keyword evidence="4" id="KW-1185">Reference proteome</keyword>
<feature type="domain" description="Activator of Hsp90 ATPase homologue 1/2-like C-terminal" evidence="2">
    <location>
        <begin position="34"/>
        <end position="145"/>
    </location>
</feature>
<evidence type="ECO:0000256" key="1">
    <source>
        <dbReference type="ARBA" id="ARBA00006817"/>
    </source>
</evidence>
<name>A0A7S7NN00_PALFE</name>
<dbReference type="CDD" id="cd08899">
    <property type="entry name" value="SRPBCC_CalC_Aha1-like_6"/>
    <property type="match status" value="1"/>
</dbReference>